<evidence type="ECO:0000256" key="2">
    <source>
        <dbReference type="ARBA" id="ARBA00022801"/>
    </source>
</evidence>
<dbReference type="CDD" id="cd10917">
    <property type="entry name" value="CE4_NodB_like_6s_7s"/>
    <property type="match status" value="1"/>
</dbReference>
<dbReference type="SUPFAM" id="SSF88713">
    <property type="entry name" value="Glycoside hydrolase/deacetylase"/>
    <property type="match status" value="1"/>
</dbReference>
<name>A0ABY2BH87_9ACTN</name>
<dbReference type="PROSITE" id="PS51677">
    <property type="entry name" value="NODB"/>
    <property type="match status" value="1"/>
</dbReference>
<accession>A0ABY2BH87</accession>
<reference evidence="5 6" key="1">
    <citation type="journal article" date="2015" name="Stand. Genomic Sci.">
        <title>Genomic Encyclopedia of Bacterial and Archaeal Type Strains, Phase III: the genomes of soil and plant-associated and newly described type strains.</title>
        <authorList>
            <person name="Whitman W.B."/>
            <person name="Woyke T."/>
            <person name="Klenk H.P."/>
            <person name="Zhou Y."/>
            <person name="Lilburn T.G."/>
            <person name="Beck B.J."/>
            <person name="De Vos P."/>
            <person name="Vandamme P."/>
            <person name="Eisen J.A."/>
            <person name="Garrity G."/>
            <person name="Hugenholtz P."/>
            <person name="Kyrpides N.C."/>
        </authorList>
    </citation>
    <scope>NUCLEOTIDE SEQUENCE [LARGE SCALE GENOMIC DNA]</scope>
    <source>
        <strain evidence="5 6">VKM Ac-2538</strain>
    </source>
</reference>
<feature type="region of interest" description="Disordered" evidence="3">
    <location>
        <begin position="1"/>
        <end position="20"/>
    </location>
</feature>
<dbReference type="Gene3D" id="3.20.20.370">
    <property type="entry name" value="Glycoside hydrolase/deacetylase"/>
    <property type="match status" value="1"/>
</dbReference>
<dbReference type="InterPro" id="IPR050248">
    <property type="entry name" value="Polysacc_deacetylase_ArnD"/>
</dbReference>
<feature type="compositionally biased region" description="Basic residues" evidence="3">
    <location>
        <begin position="1"/>
        <end position="13"/>
    </location>
</feature>
<evidence type="ECO:0000313" key="6">
    <source>
        <dbReference type="Proteomes" id="UP000295818"/>
    </source>
</evidence>
<keyword evidence="1" id="KW-0479">Metal-binding</keyword>
<dbReference type="RefSeq" id="WP_132191052.1">
    <property type="nucleotide sequence ID" value="NZ_SLWM01000009.1"/>
</dbReference>
<evidence type="ECO:0000313" key="5">
    <source>
        <dbReference type="EMBL" id="TCO20031.1"/>
    </source>
</evidence>
<evidence type="ECO:0000259" key="4">
    <source>
        <dbReference type="PROSITE" id="PS51677"/>
    </source>
</evidence>
<dbReference type="PANTHER" id="PTHR10587:SF133">
    <property type="entry name" value="CHITIN DEACETYLASE 1-RELATED"/>
    <property type="match status" value="1"/>
</dbReference>
<evidence type="ECO:0000256" key="1">
    <source>
        <dbReference type="ARBA" id="ARBA00022723"/>
    </source>
</evidence>
<organism evidence="5 6">
    <name type="scientific">Kribbella orskensis</name>
    <dbReference type="NCBI Taxonomy" id="2512216"/>
    <lineage>
        <taxon>Bacteria</taxon>
        <taxon>Bacillati</taxon>
        <taxon>Actinomycetota</taxon>
        <taxon>Actinomycetes</taxon>
        <taxon>Propionibacteriales</taxon>
        <taxon>Kribbellaceae</taxon>
        <taxon>Kribbella</taxon>
    </lineage>
</organism>
<feature type="domain" description="NodB homology" evidence="4">
    <location>
        <begin position="61"/>
        <end position="241"/>
    </location>
</feature>
<sequence length="246" mass="26866">MVRRSPARGRRSARPLTRPTVRPTVATTVLGLIALLGISASCTPQTTVSPAHAAPQAAPTKYVLLTFDDGPDAKYTPQILEILKSYDAKATFFEVGQNVVKHPDLTKQIHEQGHSVQNHTWSHADLRKLSSASLRNQVAKTDQAIRAQTGYTPRCLRPPYGGVNKVVTQRTDSLDKVIRLWTVDSHDWERPGTSVIVKRVLTGVKDGSIVLMHDGGGNRSQTVAALPSILKTLQAKGYGFAATWCR</sequence>
<dbReference type="PANTHER" id="PTHR10587">
    <property type="entry name" value="GLYCOSYL TRANSFERASE-RELATED"/>
    <property type="match status" value="1"/>
</dbReference>
<dbReference type="Pfam" id="PF01522">
    <property type="entry name" value="Polysacc_deac_1"/>
    <property type="match status" value="1"/>
</dbReference>
<proteinExistence type="predicted"/>
<dbReference type="InterPro" id="IPR002509">
    <property type="entry name" value="NODB_dom"/>
</dbReference>
<keyword evidence="2" id="KW-0378">Hydrolase</keyword>
<dbReference type="Proteomes" id="UP000295818">
    <property type="component" value="Unassembled WGS sequence"/>
</dbReference>
<dbReference type="InterPro" id="IPR011330">
    <property type="entry name" value="Glyco_hydro/deAcase_b/a-brl"/>
</dbReference>
<dbReference type="EMBL" id="SLWM01000009">
    <property type="protein sequence ID" value="TCO20031.1"/>
    <property type="molecule type" value="Genomic_DNA"/>
</dbReference>
<evidence type="ECO:0000256" key="3">
    <source>
        <dbReference type="SAM" id="MobiDB-lite"/>
    </source>
</evidence>
<comment type="caution">
    <text evidence="5">The sequence shown here is derived from an EMBL/GenBank/DDBJ whole genome shotgun (WGS) entry which is preliminary data.</text>
</comment>
<gene>
    <name evidence="5" type="ORF">EV644_10950</name>
</gene>
<protein>
    <submittedName>
        <fullName evidence="5">Peptidoglycan/xylan/chitin deacetylase (PgdA/CDA1 family)</fullName>
    </submittedName>
</protein>
<keyword evidence="6" id="KW-1185">Reference proteome</keyword>